<dbReference type="RefSeq" id="WP_282582846.1">
    <property type="nucleotide sequence ID" value="NZ_JAMOIM010000001.1"/>
</dbReference>
<evidence type="ECO:0008006" key="4">
    <source>
        <dbReference type="Google" id="ProtNLM"/>
    </source>
</evidence>
<evidence type="ECO:0000313" key="3">
    <source>
        <dbReference type="Proteomes" id="UP001165667"/>
    </source>
</evidence>
<accession>A0AA42CKL5</accession>
<evidence type="ECO:0000313" key="2">
    <source>
        <dbReference type="EMBL" id="MCW6506482.1"/>
    </source>
</evidence>
<dbReference type="AlphaFoldDB" id="A0AA42CKL5"/>
<dbReference type="EMBL" id="JAMOIM010000001">
    <property type="protein sequence ID" value="MCW6506482.1"/>
    <property type="molecule type" value="Genomic_DNA"/>
</dbReference>
<proteinExistence type="predicted"/>
<evidence type="ECO:0000256" key="1">
    <source>
        <dbReference type="SAM" id="MobiDB-lite"/>
    </source>
</evidence>
<dbReference type="PANTHER" id="PTHR36109">
    <property type="entry name" value="MEMBRANE PROTEIN-RELATED"/>
    <property type="match status" value="1"/>
</dbReference>
<feature type="compositionally biased region" description="Polar residues" evidence="1">
    <location>
        <begin position="170"/>
        <end position="184"/>
    </location>
</feature>
<comment type="caution">
    <text evidence="2">The sequence shown here is derived from an EMBL/GenBank/DDBJ whole genome shotgun (WGS) entry which is preliminary data.</text>
</comment>
<reference evidence="2" key="1">
    <citation type="submission" date="2022-05" db="EMBL/GenBank/DDBJ databases">
        <authorList>
            <person name="Pankratov T."/>
        </authorList>
    </citation>
    <scope>NUCLEOTIDE SEQUENCE</scope>
    <source>
        <strain evidence="2">BP6-180914</strain>
    </source>
</reference>
<keyword evidence="3" id="KW-1185">Reference proteome</keyword>
<protein>
    <recommendedName>
        <fullName evidence="4">General stress protein 17M-like domain-containing protein</fullName>
    </recommendedName>
</protein>
<organism evidence="2 3">
    <name type="scientific">Lichenifustis flavocetrariae</name>
    <dbReference type="NCBI Taxonomy" id="2949735"/>
    <lineage>
        <taxon>Bacteria</taxon>
        <taxon>Pseudomonadati</taxon>
        <taxon>Pseudomonadota</taxon>
        <taxon>Alphaproteobacteria</taxon>
        <taxon>Hyphomicrobiales</taxon>
        <taxon>Lichenihabitantaceae</taxon>
        <taxon>Lichenifustis</taxon>
    </lineage>
</organism>
<sequence length="219" mass="22164">MTTQTFTALFDTYAAASNAVTRLEAAGVQHDRISIVSNDAAHKDYISDQHTGTATGASLGTVLGGGAGLLAGLGLLAIPGLGPVVAAGWLAATLVGAGVGAAAGGIVGALTDAGVSHEDAHAYAEGINRGGTLVTVRGDDTQAAQITDILDDEGTVDLDSRVKDWRDTGWTGTYSGDTAPSLTPSAVPERPLQTPTAAGTPRNADDLNRPRVRVYDTTI</sequence>
<dbReference type="Proteomes" id="UP001165667">
    <property type="component" value="Unassembled WGS sequence"/>
</dbReference>
<name>A0AA42CKL5_9HYPH</name>
<dbReference type="InterPro" id="IPR052948">
    <property type="entry name" value="Low_temp-induced_all0457"/>
</dbReference>
<dbReference type="PANTHER" id="PTHR36109:SF2">
    <property type="entry name" value="MEMBRANE PROTEIN"/>
    <property type="match status" value="1"/>
</dbReference>
<gene>
    <name evidence="2" type="ORF">M8523_00420</name>
</gene>
<feature type="region of interest" description="Disordered" evidence="1">
    <location>
        <begin position="167"/>
        <end position="219"/>
    </location>
</feature>